<reference evidence="3" key="1">
    <citation type="submission" date="2019-10" db="EMBL/GenBank/DDBJ databases">
        <title>Conservation and host-specific expression of non-tandemly repeated heterogenous ribosome RNA gene in arbuscular mycorrhizal fungi.</title>
        <authorList>
            <person name="Maeda T."/>
            <person name="Kobayashi Y."/>
            <person name="Nakagawa T."/>
            <person name="Ezawa T."/>
            <person name="Yamaguchi K."/>
            <person name="Bino T."/>
            <person name="Nishimoto Y."/>
            <person name="Shigenobu S."/>
            <person name="Kawaguchi M."/>
        </authorList>
    </citation>
    <scope>NUCLEOTIDE SEQUENCE</scope>
    <source>
        <strain evidence="3">HR1</strain>
    </source>
</reference>
<organism evidence="3 4">
    <name type="scientific">Rhizophagus clarus</name>
    <dbReference type="NCBI Taxonomy" id="94130"/>
    <lineage>
        <taxon>Eukaryota</taxon>
        <taxon>Fungi</taxon>
        <taxon>Fungi incertae sedis</taxon>
        <taxon>Mucoromycota</taxon>
        <taxon>Glomeromycotina</taxon>
        <taxon>Glomeromycetes</taxon>
        <taxon>Glomerales</taxon>
        <taxon>Glomeraceae</taxon>
        <taxon>Rhizophagus</taxon>
    </lineage>
</organism>
<feature type="chain" id="PRO_5034455050" description="LysM domain-containing protein" evidence="2">
    <location>
        <begin position="20"/>
        <end position="241"/>
    </location>
</feature>
<protein>
    <recommendedName>
        <fullName evidence="5">LysM domain-containing protein</fullName>
    </recommendedName>
</protein>
<gene>
    <name evidence="3" type="ORF">RCL2_000709800</name>
</gene>
<feature type="transmembrane region" description="Helical" evidence="1">
    <location>
        <begin position="189"/>
        <end position="214"/>
    </location>
</feature>
<dbReference type="EMBL" id="BLAL01000044">
    <property type="protein sequence ID" value="GES79800.1"/>
    <property type="molecule type" value="Genomic_DNA"/>
</dbReference>
<evidence type="ECO:0000256" key="1">
    <source>
        <dbReference type="SAM" id="Phobius"/>
    </source>
</evidence>
<accession>A0A8H3L5Y3</accession>
<name>A0A8H3L5Y3_9GLOM</name>
<evidence type="ECO:0000256" key="2">
    <source>
        <dbReference type="SAM" id="SignalP"/>
    </source>
</evidence>
<proteinExistence type="predicted"/>
<keyword evidence="1" id="KW-0472">Membrane</keyword>
<evidence type="ECO:0008006" key="5">
    <source>
        <dbReference type="Google" id="ProtNLM"/>
    </source>
</evidence>
<dbReference type="Proteomes" id="UP000615446">
    <property type="component" value="Unassembled WGS sequence"/>
</dbReference>
<dbReference type="AlphaFoldDB" id="A0A8H3L5Y3"/>
<feature type="signal peptide" evidence="2">
    <location>
        <begin position="1"/>
        <end position="19"/>
    </location>
</feature>
<sequence>MKIIILLLILVSALQVKSGQRLKDCISSKGHSYDSLLSLVNNANITRGDILKICCAGPECLPMTTTPCSNGFGDGNCIKIAQNVFCAIGPCGGIIGDAQITSNITMARSNSTTISMCPDLDSVANKVREIAKEEYQAVDSVMCNWDNGGWTCYNEAYYASNIYCLLQWVAPPPAGLGINIDNPSSSGGISIILIAISASLGFLLLVAIIVIFYYRSQWKKFLEERINSTDEQLSEVRHIQP</sequence>
<keyword evidence="2" id="KW-0732">Signal</keyword>
<evidence type="ECO:0000313" key="3">
    <source>
        <dbReference type="EMBL" id="GES79800.1"/>
    </source>
</evidence>
<keyword evidence="1" id="KW-0812">Transmembrane</keyword>
<comment type="caution">
    <text evidence="3">The sequence shown here is derived from an EMBL/GenBank/DDBJ whole genome shotgun (WGS) entry which is preliminary data.</text>
</comment>
<evidence type="ECO:0000313" key="4">
    <source>
        <dbReference type="Proteomes" id="UP000615446"/>
    </source>
</evidence>
<keyword evidence="1" id="KW-1133">Transmembrane helix</keyword>